<dbReference type="Proteomes" id="UP000214688">
    <property type="component" value="Chromosome"/>
</dbReference>
<dbReference type="CDD" id="cd00009">
    <property type="entry name" value="AAA"/>
    <property type="match status" value="1"/>
</dbReference>
<dbReference type="FunFam" id="3.40.50.300:FF:000640">
    <property type="entry name" value="MoxR family ATPase"/>
    <property type="match status" value="1"/>
</dbReference>
<evidence type="ECO:0000259" key="4">
    <source>
        <dbReference type="SMART" id="SM00382"/>
    </source>
</evidence>
<dbReference type="InterPro" id="IPR003593">
    <property type="entry name" value="AAA+_ATPase"/>
</dbReference>
<feature type="domain" description="AAA+ ATPase" evidence="4">
    <location>
        <begin position="39"/>
        <end position="183"/>
    </location>
</feature>
<evidence type="ECO:0000313" key="5">
    <source>
        <dbReference type="EMBL" id="ASS75467.1"/>
    </source>
</evidence>
<reference evidence="5 6" key="1">
    <citation type="journal article" date="2015" name="Int. J. Syst. Evol. Microbiol.">
        <title>Tumebacillus algifaecis sp. nov., isolated from decomposing algal scum.</title>
        <authorList>
            <person name="Wu Y.F."/>
            <person name="Zhang B."/>
            <person name="Xing P."/>
            <person name="Wu Q.L."/>
            <person name="Liu S.J."/>
        </authorList>
    </citation>
    <scope>NUCLEOTIDE SEQUENCE [LARGE SCALE GENOMIC DNA]</scope>
    <source>
        <strain evidence="5 6">THMBR28</strain>
    </source>
</reference>
<dbReference type="RefSeq" id="WP_094236711.1">
    <property type="nucleotide sequence ID" value="NZ_CP022657.1"/>
</dbReference>
<evidence type="ECO:0000256" key="2">
    <source>
        <dbReference type="ARBA" id="ARBA00022840"/>
    </source>
</evidence>
<dbReference type="SUPFAM" id="SSF52540">
    <property type="entry name" value="P-loop containing nucleoside triphosphate hydrolases"/>
    <property type="match status" value="1"/>
</dbReference>
<dbReference type="InterPro" id="IPR050764">
    <property type="entry name" value="CbbQ/NirQ/NorQ/GpvN"/>
</dbReference>
<dbReference type="GO" id="GO:0016887">
    <property type="term" value="F:ATP hydrolysis activity"/>
    <property type="evidence" value="ECO:0007669"/>
    <property type="project" value="InterPro"/>
</dbReference>
<comment type="similarity">
    <text evidence="3">Belongs to the MoxR family.</text>
</comment>
<proteinExistence type="inferred from homology"/>
<evidence type="ECO:0000256" key="3">
    <source>
        <dbReference type="ARBA" id="ARBA00061607"/>
    </source>
</evidence>
<organism evidence="5 6">
    <name type="scientific">Tumebacillus algifaecis</name>
    <dbReference type="NCBI Taxonomy" id="1214604"/>
    <lineage>
        <taxon>Bacteria</taxon>
        <taxon>Bacillati</taxon>
        <taxon>Bacillota</taxon>
        <taxon>Bacilli</taxon>
        <taxon>Bacillales</taxon>
        <taxon>Alicyclobacillaceae</taxon>
        <taxon>Tumebacillus</taxon>
    </lineage>
</organism>
<dbReference type="InterPro" id="IPR011703">
    <property type="entry name" value="ATPase_AAA-3"/>
</dbReference>
<name>A0A223D259_9BACL</name>
<keyword evidence="6" id="KW-1185">Reference proteome</keyword>
<keyword evidence="2" id="KW-0067">ATP-binding</keyword>
<dbReference type="KEGG" id="tab:CIG75_11090"/>
<dbReference type="SMART" id="SM00382">
    <property type="entry name" value="AAA"/>
    <property type="match status" value="1"/>
</dbReference>
<dbReference type="PIRSF" id="PIRSF002849">
    <property type="entry name" value="AAA_ATPase_chaperone_MoxR_prd"/>
    <property type="match status" value="1"/>
</dbReference>
<dbReference type="Pfam" id="PF17863">
    <property type="entry name" value="AAA_lid_2"/>
    <property type="match status" value="1"/>
</dbReference>
<dbReference type="Pfam" id="PF07726">
    <property type="entry name" value="AAA_3"/>
    <property type="match status" value="1"/>
</dbReference>
<gene>
    <name evidence="5" type="ORF">CIG75_11090</name>
</gene>
<dbReference type="PANTHER" id="PTHR42759">
    <property type="entry name" value="MOXR FAMILY PROTEIN"/>
    <property type="match status" value="1"/>
</dbReference>
<accession>A0A223D259</accession>
<dbReference type="Gene3D" id="1.10.8.80">
    <property type="entry name" value="Magnesium chelatase subunit I, C-Terminal domain"/>
    <property type="match status" value="1"/>
</dbReference>
<keyword evidence="1" id="KW-0547">Nucleotide-binding</keyword>
<dbReference type="OrthoDB" id="9808397at2"/>
<evidence type="ECO:0000313" key="6">
    <source>
        <dbReference type="Proteomes" id="UP000214688"/>
    </source>
</evidence>
<sequence>MLEQLQTQRDRMNEVRGGIAKQVIGQENVVEQVLYCILAGGHALLEGVPGLGKTLLVRTMADVMEMKYSRIQFTPDLMPADIVGTEILREEPGEGMKFVFQQGPIHGNLVLADEINRATPKTQSALLEAMQEAAVTVGGQTRKLPKPFFVLATQNPLELEGTYPLPEAQLDRFLLKIQVPFPTRDELQQIVQLTTGAAQGALQALISGEEIIEVQDSVRELLITPELVGQVVELIFRSQPDQDGASEEVRRYVRYGAGPRAAQAIVKVAKARAFLHGRLNVSGEDIREVAVPALRHRIGLNYEAAADQYSVEQLILHLLKSVGL</sequence>
<protein>
    <submittedName>
        <fullName evidence="5">AAA family ATPase</fullName>
    </submittedName>
</protein>
<dbReference type="PANTHER" id="PTHR42759:SF1">
    <property type="entry name" value="MAGNESIUM-CHELATASE SUBUNIT CHLD"/>
    <property type="match status" value="1"/>
</dbReference>
<dbReference type="GO" id="GO:0005524">
    <property type="term" value="F:ATP binding"/>
    <property type="evidence" value="ECO:0007669"/>
    <property type="project" value="UniProtKB-KW"/>
</dbReference>
<evidence type="ECO:0000256" key="1">
    <source>
        <dbReference type="ARBA" id="ARBA00022741"/>
    </source>
</evidence>
<dbReference type="InterPro" id="IPR041628">
    <property type="entry name" value="ChlI/MoxR_AAA_lid"/>
</dbReference>
<dbReference type="Gene3D" id="3.40.50.300">
    <property type="entry name" value="P-loop containing nucleotide triphosphate hydrolases"/>
    <property type="match status" value="1"/>
</dbReference>
<dbReference type="InterPro" id="IPR027417">
    <property type="entry name" value="P-loop_NTPase"/>
</dbReference>
<dbReference type="EMBL" id="CP022657">
    <property type="protein sequence ID" value="ASS75467.1"/>
    <property type="molecule type" value="Genomic_DNA"/>
</dbReference>
<dbReference type="AlphaFoldDB" id="A0A223D259"/>